<sequence>MLSTSPAQPSSQHLPGNPYLPPQKLASVLPLELLENIIGFLLDYPSSVRTTVIPPPNQHLRAFATVCRAWHHASLPHRFQHVHLTHTDTGYDDRVRHFAAMDRFYCANPHLGQLVRIVTLDMTVLRDGPMVTRSAEGTVTSRARDLIATVPVRRLTLSMSGQGHKRRYSSGETLEDIRPLALHLHSIMQTMPGVTIWRLDFDRQKYRLSKTARILFETMTFHGVGAKKATTLHLSSLPKLYTVPPATPIYNWIGSLARLETLETVAFTSRFFTLDLRHAMRATQAPITTIKLLGLRFWDSDDRWLPFPHVSSHLVSVDITNTVGLMYGSRFLHQLAENCPAVRHLSLAIPDVSNSDKEMNIHGTWDRNFFAFQEGIFNVVDRCSDLRTLDLSYHRALPDNVLTRVLAGAAKLEKLKLRGCEEVTGRKVGEIRCVGLRELDVKECNNVAAMFLSKVVRICAECVVVGDDLAY</sequence>
<dbReference type="Proteomes" id="UP000268093">
    <property type="component" value="Unassembled WGS sequence"/>
</dbReference>
<dbReference type="AlphaFoldDB" id="A0A433B9F3"/>
<organism evidence="1 2">
    <name type="scientific">Jimgerdemannia flammicorona</name>
    <dbReference type="NCBI Taxonomy" id="994334"/>
    <lineage>
        <taxon>Eukaryota</taxon>
        <taxon>Fungi</taxon>
        <taxon>Fungi incertae sedis</taxon>
        <taxon>Mucoromycota</taxon>
        <taxon>Mucoromycotina</taxon>
        <taxon>Endogonomycetes</taxon>
        <taxon>Endogonales</taxon>
        <taxon>Endogonaceae</taxon>
        <taxon>Jimgerdemannia</taxon>
    </lineage>
</organism>
<evidence type="ECO:0008006" key="3">
    <source>
        <dbReference type="Google" id="ProtNLM"/>
    </source>
</evidence>
<gene>
    <name evidence="1" type="ORF">BC936DRAFT_139695</name>
</gene>
<dbReference type="OrthoDB" id="10257471at2759"/>
<proteinExistence type="predicted"/>
<name>A0A433B9F3_9FUNG</name>
<comment type="caution">
    <text evidence="1">The sequence shown here is derived from an EMBL/GenBank/DDBJ whole genome shotgun (WGS) entry which is preliminary data.</text>
</comment>
<dbReference type="InterPro" id="IPR032675">
    <property type="entry name" value="LRR_dom_sf"/>
</dbReference>
<dbReference type="SUPFAM" id="SSF52047">
    <property type="entry name" value="RNI-like"/>
    <property type="match status" value="1"/>
</dbReference>
<protein>
    <recommendedName>
        <fullName evidence="3">F-box domain-containing protein</fullName>
    </recommendedName>
</protein>
<keyword evidence="2" id="KW-1185">Reference proteome</keyword>
<dbReference type="PANTHER" id="PTHR13318">
    <property type="entry name" value="PARTNER OF PAIRED, ISOFORM B-RELATED"/>
    <property type="match status" value="1"/>
</dbReference>
<dbReference type="EMBL" id="RBNI01015618">
    <property type="protein sequence ID" value="RUP14081.1"/>
    <property type="molecule type" value="Genomic_DNA"/>
</dbReference>
<dbReference type="Gene3D" id="3.80.10.10">
    <property type="entry name" value="Ribonuclease Inhibitor"/>
    <property type="match status" value="1"/>
</dbReference>
<dbReference type="GO" id="GO:0031146">
    <property type="term" value="P:SCF-dependent proteasomal ubiquitin-dependent protein catabolic process"/>
    <property type="evidence" value="ECO:0007669"/>
    <property type="project" value="TreeGrafter"/>
</dbReference>
<dbReference type="GO" id="GO:0019005">
    <property type="term" value="C:SCF ubiquitin ligase complex"/>
    <property type="evidence" value="ECO:0007669"/>
    <property type="project" value="TreeGrafter"/>
</dbReference>
<reference evidence="1 2" key="1">
    <citation type="journal article" date="2018" name="New Phytol.">
        <title>Phylogenomics of Endogonaceae and evolution of mycorrhizas within Mucoromycota.</title>
        <authorList>
            <person name="Chang Y."/>
            <person name="Desiro A."/>
            <person name="Na H."/>
            <person name="Sandor L."/>
            <person name="Lipzen A."/>
            <person name="Clum A."/>
            <person name="Barry K."/>
            <person name="Grigoriev I.V."/>
            <person name="Martin F.M."/>
            <person name="Stajich J.E."/>
            <person name="Smith M.E."/>
            <person name="Bonito G."/>
            <person name="Spatafora J.W."/>
        </authorList>
    </citation>
    <scope>NUCLEOTIDE SEQUENCE [LARGE SCALE GENOMIC DNA]</scope>
    <source>
        <strain evidence="1 2">GMNB39</strain>
    </source>
</reference>
<evidence type="ECO:0000313" key="1">
    <source>
        <dbReference type="EMBL" id="RUP14081.1"/>
    </source>
</evidence>
<accession>A0A433B9F3</accession>
<evidence type="ECO:0000313" key="2">
    <source>
        <dbReference type="Proteomes" id="UP000268093"/>
    </source>
</evidence>